<dbReference type="InterPro" id="IPR036179">
    <property type="entry name" value="Ig-like_dom_sf"/>
</dbReference>
<reference evidence="9 10" key="2">
    <citation type="submission" date="2019-01" db="EMBL/GenBank/DDBJ databases">
        <title>A chromosome length genome reference of the Java medaka (oryzias javanicus).</title>
        <authorList>
            <person name="Herpin A."/>
            <person name="Takehana Y."/>
            <person name="Naruse K."/>
            <person name="Ansai S."/>
            <person name="Kawaguchi M."/>
        </authorList>
    </citation>
    <scope>NUCLEOTIDE SEQUENCE [LARGE SCALE GENOMIC DNA]</scope>
    <source>
        <strain evidence="9">RS831</strain>
        <tissue evidence="9">Whole body</tissue>
    </source>
</reference>
<evidence type="ECO:0000256" key="4">
    <source>
        <dbReference type="ARBA" id="ARBA00023180"/>
    </source>
</evidence>
<feature type="chain" id="PRO_5018637116" description="Ig-like domain-containing protein" evidence="7">
    <location>
        <begin position="25"/>
        <end position="292"/>
    </location>
</feature>
<dbReference type="SUPFAM" id="SSF48726">
    <property type="entry name" value="Immunoglobulin"/>
    <property type="match status" value="2"/>
</dbReference>
<keyword evidence="2 7" id="KW-0732">Signal</keyword>
<feature type="signal peptide" evidence="7">
    <location>
        <begin position="1"/>
        <end position="24"/>
    </location>
</feature>
<dbReference type="OrthoDB" id="8741746at2759"/>
<keyword evidence="4" id="KW-0325">Glycoprotein</keyword>
<dbReference type="InterPro" id="IPR007110">
    <property type="entry name" value="Ig-like_dom"/>
</dbReference>
<protein>
    <recommendedName>
        <fullName evidence="8">Ig-like domain-containing protein</fullName>
    </recommendedName>
</protein>
<reference evidence="9 10" key="1">
    <citation type="submission" date="2018-11" db="EMBL/GenBank/DDBJ databases">
        <authorList>
            <person name="Lopez-Roques C."/>
            <person name="Donnadieu C."/>
            <person name="Bouchez O."/>
            <person name="Klopp C."/>
            <person name="Cabau C."/>
            <person name="Zahm M."/>
        </authorList>
    </citation>
    <scope>NUCLEOTIDE SEQUENCE [LARGE SCALE GENOMIC DNA]</scope>
    <source>
        <strain evidence="9">RS831</strain>
        <tissue evidence="9">Whole body</tissue>
    </source>
</reference>
<evidence type="ECO:0000256" key="6">
    <source>
        <dbReference type="SAM" id="Phobius"/>
    </source>
</evidence>
<sequence>MRMSSTLFLLGVLFLACSVTDVYSKKVLDVLKGSIAVLSPDVKEASIISVTWKHGADLAAEWFGGNPTFYRSFKGRCILSDKTGVLTINDVKLEDGGSYTPEINNNIQPAITLRVFSPVPKPNITHDCKPEQTQCTLTCMFEKTDDMGDVQIFWIVDDRREKGGGALEITKETKEKTFICGLNNSVSSENSNKLQNPLLTDDESGRTHIVGIVLGLLAVLSFCVGAAVFLILRHKMSSISDRAVPVAQGPILQLPVIPHGRVQTPPELRERRSSHGKENGMALGQNRLTDLL</sequence>
<dbReference type="AlphaFoldDB" id="A0A3S2PJ99"/>
<evidence type="ECO:0000256" key="1">
    <source>
        <dbReference type="ARBA" id="ARBA00004370"/>
    </source>
</evidence>
<evidence type="ECO:0000313" key="10">
    <source>
        <dbReference type="Proteomes" id="UP000283210"/>
    </source>
</evidence>
<dbReference type="PANTHER" id="PTHR12080:SF125">
    <property type="entry name" value="CD48 ANTIGEN-LIKE"/>
    <property type="match status" value="1"/>
</dbReference>
<evidence type="ECO:0000259" key="8">
    <source>
        <dbReference type="PROSITE" id="PS50835"/>
    </source>
</evidence>
<evidence type="ECO:0000256" key="3">
    <source>
        <dbReference type="ARBA" id="ARBA00023136"/>
    </source>
</evidence>
<feature type="transmembrane region" description="Helical" evidence="6">
    <location>
        <begin position="209"/>
        <end position="232"/>
    </location>
</feature>
<dbReference type="Gene3D" id="2.60.40.10">
    <property type="entry name" value="Immunoglobulins"/>
    <property type="match status" value="2"/>
</dbReference>
<dbReference type="PROSITE" id="PS51257">
    <property type="entry name" value="PROKAR_LIPOPROTEIN"/>
    <property type="match status" value="1"/>
</dbReference>
<feature type="compositionally biased region" description="Basic and acidic residues" evidence="5">
    <location>
        <begin position="267"/>
        <end position="278"/>
    </location>
</feature>
<name>A0A3S2PJ99_ORYJA</name>
<evidence type="ECO:0000256" key="2">
    <source>
        <dbReference type="ARBA" id="ARBA00022729"/>
    </source>
</evidence>
<keyword evidence="6" id="KW-1133">Transmembrane helix</keyword>
<dbReference type="GO" id="GO:0016020">
    <property type="term" value="C:membrane"/>
    <property type="evidence" value="ECO:0007669"/>
    <property type="project" value="UniProtKB-SubCell"/>
</dbReference>
<dbReference type="InterPro" id="IPR013783">
    <property type="entry name" value="Ig-like_fold"/>
</dbReference>
<dbReference type="PROSITE" id="PS50835">
    <property type="entry name" value="IG_LIKE"/>
    <property type="match status" value="1"/>
</dbReference>
<evidence type="ECO:0000313" key="9">
    <source>
        <dbReference type="EMBL" id="RVE75040.1"/>
    </source>
</evidence>
<proteinExistence type="predicted"/>
<dbReference type="PANTHER" id="PTHR12080">
    <property type="entry name" value="SIGNALING LYMPHOCYTIC ACTIVATION MOLECULE"/>
    <property type="match status" value="1"/>
</dbReference>
<dbReference type="Proteomes" id="UP000283210">
    <property type="component" value="Chromosome 2"/>
</dbReference>
<keyword evidence="10" id="KW-1185">Reference proteome</keyword>
<evidence type="ECO:0000256" key="7">
    <source>
        <dbReference type="SAM" id="SignalP"/>
    </source>
</evidence>
<organism evidence="9 10">
    <name type="scientific">Oryzias javanicus</name>
    <name type="common">Javanese ricefish</name>
    <name type="synonym">Aplocheilus javanicus</name>
    <dbReference type="NCBI Taxonomy" id="123683"/>
    <lineage>
        <taxon>Eukaryota</taxon>
        <taxon>Metazoa</taxon>
        <taxon>Chordata</taxon>
        <taxon>Craniata</taxon>
        <taxon>Vertebrata</taxon>
        <taxon>Euteleostomi</taxon>
        <taxon>Actinopterygii</taxon>
        <taxon>Neopterygii</taxon>
        <taxon>Teleostei</taxon>
        <taxon>Neoteleostei</taxon>
        <taxon>Acanthomorphata</taxon>
        <taxon>Ovalentaria</taxon>
        <taxon>Atherinomorphae</taxon>
        <taxon>Beloniformes</taxon>
        <taxon>Adrianichthyidae</taxon>
        <taxon>Oryziinae</taxon>
        <taxon>Oryzias</taxon>
    </lineage>
</organism>
<keyword evidence="6" id="KW-0812">Transmembrane</keyword>
<accession>A0A3S2PJ99</accession>
<gene>
    <name evidence="9" type="ORF">OJAV_G00012820</name>
</gene>
<feature type="region of interest" description="Disordered" evidence="5">
    <location>
        <begin position="259"/>
        <end position="292"/>
    </location>
</feature>
<feature type="domain" description="Ig-like" evidence="8">
    <location>
        <begin position="109"/>
        <end position="195"/>
    </location>
</feature>
<evidence type="ECO:0000256" key="5">
    <source>
        <dbReference type="SAM" id="MobiDB-lite"/>
    </source>
</evidence>
<keyword evidence="3 6" id="KW-0472">Membrane</keyword>
<comment type="subcellular location">
    <subcellularLocation>
        <location evidence="1">Membrane</location>
    </subcellularLocation>
</comment>
<dbReference type="EMBL" id="CM012438">
    <property type="protein sequence ID" value="RVE75040.1"/>
    <property type="molecule type" value="Genomic_DNA"/>
</dbReference>
<dbReference type="InterPro" id="IPR015631">
    <property type="entry name" value="CD2/SLAM_rcpt"/>
</dbReference>